<dbReference type="GO" id="GO:0006302">
    <property type="term" value="P:double-strand break repair"/>
    <property type="evidence" value="ECO:0007669"/>
    <property type="project" value="InterPro"/>
</dbReference>
<dbReference type="GO" id="GO:0004527">
    <property type="term" value="F:exonuclease activity"/>
    <property type="evidence" value="ECO:0007669"/>
    <property type="project" value="UniProtKB-KW"/>
</dbReference>
<dbReference type="GO" id="GO:0016887">
    <property type="term" value="F:ATP hydrolysis activity"/>
    <property type="evidence" value="ECO:0007669"/>
    <property type="project" value="InterPro"/>
</dbReference>
<evidence type="ECO:0000259" key="4">
    <source>
        <dbReference type="Pfam" id="PF13476"/>
    </source>
</evidence>
<protein>
    <recommendedName>
        <fullName evidence="3">Nuclease SbcCD subunit C</fullName>
    </recommendedName>
</protein>
<dbReference type="EMBL" id="JACCFW010000001">
    <property type="protein sequence ID" value="NYJ74592.1"/>
    <property type="molecule type" value="Genomic_DNA"/>
</dbReference>
<evidence type="ECO:0000313" key="6">
    <source>
        <dbReference type="Proteomes" id="UP000571817"/>
    </source>
</evidence>
<accession>A0A853DBC8</accession>
<keyword evidence="5" id="KW-0540">Nuclease</keyword>
<reference evidence="5 6" key="1">
    <citation type="submission" date="2020-07" db="EMBL/GenBank/DDBJ databases">
        <title>Sequencing the genomes of 1000 actinobacteria strains.</title>
        <authorList>
            <person name="Klenk H.-P."/>
        </authorList>
    </citation>
    <scope>NUCLEOTIDE SEQUENCE [LARGE SCALE GENOMIC DNA]</scope>
    <source>
        <strain evidence="5 6">DSM 29531</strain>
    </source>
</reference>
<dbReference type="PANTHER" id="PTHR32114">
    <property type="entry name" value="ABC TRANSPORTER ABCH.3"/>
    <property type="match status" value="1"/>
</dbReference>
<keyword evidence="6" id="KW-1185">Reference proteome</keyword>
<dbReference type="Pfam" id="PF13558">
    <property type="entry name" value="SbcC_Walker_B"/>
    <property type="match status" value="1"/>
</dbReference>
<keyword evidence="5" id="KW-0378">Hydrolase</keyword>
<organism evidence="5 6">
    <name type="scientific">Allobranchiibius huperziae</name>
    <dbReference type="NCBI Taxonomy" id="1874116"/>
    <lineage>
        <taxon>Bacteria</taxon>
        <taxon>Bacillati</taxon>
        <taxon>Actinomycetota</taxon>
        <taxon>Actinomycetes</taxon>
        <taxon>Micrococcales</taxon>
        <taxon>Dermacoccaceae</taxon>
        <taxon>Allobranchiibius</taxon>
    </lineage>
</organism>
<evidence type="ECO:0000256" key="2">
    <source>
        <dbReference type="ARBA" id="ARBA00011322"/>
    </source>
</evidence>
<gene>
    <name evidence="5" type="ORF">HNR15_001555</name>
</gene>
<dbReference type="PANTHER" id="PTHR32114:SF2">
    <property type="entry name" value="ABC TRANSPORTER ABCH.3"/>
    <property type="match status" value="1"/>
</dbReference>
<comment type="caution">
    <text evidence="5">The sequence shown here is derived from an EMBL/GenBank/DDBJ whole genome shotgun (WGS) entry which is preliminary data.</text>
</comment>
<dbReference type="Pfam" id="PF13476">
    <property type="entry name" value="AAA_23"/>
    <property type="match status" value="1"/>
</dbReference>
<keyword evidence="5" id="KW-0269">Exonuclease</keyword>
<dbReference type="InterPro" id="IPR038729">
    <property type="entry name" value="Rad50/SbcC_AAA"/>
</dbReference>
<dbReference type="Proteomes" id="UP000571817">
    <property type="component" value="Unassembled WGS sequence"/>
</dbReference>
<comment type="subunit">
    <text evidence="2">Heterodimer of SbcC and SbcD.</text>
</comment>
<evidence type="ECO:0000256" key="3">
    <source>
        <dbReference type="ARBA" id="ARBA00013368"/>
    </source>
</evidence>
<dbReference type="AlphaFoldDB" id="A0A853DBC8"/>
<dbReference type="Gene3D" id="3.40.50.300">
    <property type="entry name" value="P-loop containing nucleotide triphosphate hydrolases"/>
    <property type="match status" value="2"/>
</dbReference>
<dbReference type="SUPFAM" id="SSF52540">
    <property type="entry name" value="P-loop containing nucleoside triphosphate hydrolases"/>
    <property type="match status" value="1"/>
</dbReference>
<proteinExistence type="inferred from homology"/>
<dbReference type="RefSeq" id="WP_179480583.1">
    <property type="nucleotide sequence ID" value="NZ_JACCFW010000001.1"/>
</dbReference>
<evidence type="ECO:0000313" key="5">
    <source>
        <dbReference type="EMBL" id="NYJ74592.1"/>
    </source>
</evidence>
<comment type="similarity">
    <text evidence="1">Belongs to the SMC family. SbcC subfamily.</text>
</comment>
<name>A0A853DBC8_9MICO</name>
<dbReference type="InterPro" id="IPR027417">
    <property type="entry name" value="P-loop_NTPase"/>
</dbReference>
<sequence length="1029" mass="109839">MRLHLLELQAFGPFAGLERVDFDALDAAGLYLIHGATGAGKTSILDAVCYAVYGALPGSRTGHRETIRSDHADPSVPSHVRIEFTAAGERLRIRRSPEWDAPKKRGTGTTKRPATVLLEVLHGSEWVAQSTRMDEAAEIVTDHLGLGLEQFAQVVLLPQGEFATFLRAKPEDRAALLGRLFDIERFTAAQDWLAERRRELSTQVRETSTAIAHQADRLVDLLAELDLPAPQDPPQTADAPDVTALLATVVDCRRLAADHATRALVDADDADRQRDIARDALQQAGRLVGLQQQARAARAVLQAYAAREDERCAQREAVRASRRASVVRPVAARRREAAATLDAASSRLEASVAQARALVGPAHSLDSARDRSALACAIADGGRALTGLRDLESRAAAEAKSVGRQGDEASATAEQLAAVVAHLDQLRDRVERIEAELAGAADPGPDAVSAAERVVESIRTAQSAHESLERSLHVVGAAREHTAKVTPVYVAAEEQVLELRRRRLAGMVGEIGGELRPGCPCPVCGSEQHPAPAMPVDDAVTAADVERAEADAEAARTIYADAQTALAIAQGRHEDCVTAHRLALAAIPGRAAEEAAPDADALRELLSVARRAVAAAISARDHRQTLTKLLAESAAATSEAQEAHARAQAGHAAAVSRLAETRERLSDIERRMADRRGRHAQECWCDLVDQGDPLERHQGLERAGETLQAADQTWRVAQDDDRKAAGDLSEILTAQDFPDLPHAVDALLTADRMEHLEQTVATERAAYDRAVGVLDQPNVADAETAPAPDLPALEDAAQSAEHRRTTTAQAVSTADRAVRDLDSIVAAVRELAQRSRPALEELAVLGPLADTAAGHGDNLLRMRLTSYVLAARLELVTALANDHLKVMSDGRFTLEHSDELARGGARSGLGLRVLDAWTGRARDTASLSGGEAFTASLALALGLGDAVLHDSGGRPLGTLFVDEGFGSLDEETLDQVMEVLDGLRAGGRSVGIVSHVGELRARIHSRVQVRKTESGSHIEVIPAAQDAVA</sequence>
<feature type="domain" description="Rad50/SbcC-type AAA" evidence="4">
    <location>
        <begin position="6"/>
        <end position="203"/>
    </location>
</feature>
<evidence type="ECO:0000256" key="1">
    <source>
        <dbReference type="ARBA" id="ARBA00006930"/>
    </source>
</evidence>